<dbReference type="PATRIC" id="fig|1235788.3.peg.2653"/>
<dbReference type="Pfam" id="PF01063">
    <property type="entry name" value="Aminotran_4"/>
    <property type="match status" value="1"/>
</dbReference>
<dbReference type="STRING" id="1235788.C802_02588"/>
<accession>R9I700</accession>
<evidence type="ECO:0000313" key="3">
    <source>
        <dbReference type="Proteomes" id="UP000014200"/>
    </source>
</evidence>
<sequence length="197" mass="22715">MCPFIETIRIKQGKACNLSYHNERLNDTRRHFWPGCPDIELDKYLKLTPEMDGMKCRVIYDGGGIKEISYAAYRMRPVHSLRLVCSDDIDYTYKSTDREVLNRLFACRGEQDDVLIVRRGLLTDTSIANIALFDGKDWVTPKSPLLRGTCRMALMDKGVIKEKDIRPEELSSYSFVRLFNAMIEWGALELSTGTIYE</sequence>
<evidence type="ECO:0000313" key="1">
    <source>
        <dbReference type="EMBL" id="EOS12012.1"/>
    </source>
</evidence>
<dbReference type="SUPFAM" id="SSF56752">
    <property type="entry name" value="D-aminoacid aminotransferase-like PLP-dependent enzymes"/>
    <property type="match status" value="1"/>
</dbReference>
<dbReference type="InterPro" id="IPR043131">
    <property type="entry name" value="BCAT-like_N"/>
</dbReference>
<dbReference type="AlphaFoldDB" id="R9I700"/>
<dbReference type="HOGENOM" id="CLU_114524_0_0_10"/>
<organism evidence="1 3">
    <name type="scientific">Phocaeicola sartorii</name>
    <dbReference type="NCBI Taxonomy" id="671267"/>
    <lineage>
        <taxon>Bacteria</taxon>
        <taxon>Pseudomonadati</taxon>
        <taxon>Bacteroidota</taxon>
        <taxon>Bacteroidia</taxon>
        <taxon>Bacteroidales</taxon>
        <taxon>Bacteroidaceae</taxon>
        <taxon>Phocaeicola</taxon>
    </lineage>
</organism>
<dbReference type="EMBL" id="SRYJ01000009">
    <property type="protein sequence ID" value="TGY71794.1"/>
    <property type="molecule type" value="Genomic_DNA"/>
</dbReference>
<proteinExistence type="predicted"/>
<protein>
    <submittedName>
        <fullName evidence="1">4-amino-4-deoxychorismate lyase</fullName>
    </submittedName>
</protein>
<dbReference type="Gene3D" id="3.20.10.10">
    <property type="entry name" value="D-amino Acid Aminotransferase, subunit A, domain 2"/>
    <property type="match status" value="1"/>
</dbReference>
<keyword evidence="3" id="KW-1185">Reference proteome</keyword>
<keyword evidence="1" id="KW-0456">Lyase</keyword>
<dbReference type="Proteomes" id="UP000310760">
    <property type="component" value="Unassembled WGS sequence"/>
</dbReference>
<dbReference type="InterPro" id="IPR001544">
    <property type="entry name" value="Aminotrans_IV"/>
</dbReference>
<dbReference type="InterPro" id="IPR036038">
    <property type="entry name" value="Aminotransferase-like"/>
</dbReference>
<gene>
    <name evidence="1" type="ORF">C802_02588</name>
    <name evidence="2" type="ORF">E5339_05710</name>
</gene>
<reference evidence="2 4" key="2">
    <citation type="submission" date="2019-04" db="EMBL/GenBank/DDBJ databases">
        <title>Microbes associate with the intestines of laboratory mice.</title>
        <authorList>
            <person name="Navarre W."/>
            <person name="Wong E."/>
            <person name="Huang K."/>
            <person name="Tropini C."/>
            <person name="Ng K."/>
            <person name="Yu B."/>
        </authorList>
    </citation>
    <scope>NUCLEOTIDE SEQUENCE [LARGE SCALE GENOMIC DNA]</scope>
    <source>
        <strain evidence="2 4">NM22_B1</strain>
    </source>
</reference>
<dbReference type="EMBL" id="ASSP01000016">
    <property type="protein sequence ID" value="EOS12012.1"/>
    <property type="molecule type" value="Genomic_DNA"/>
</dbReference>
<dbReference type="GO" id="GO:0016829">
    <property type="term" value="F:lyase activity"/>
    <property type="evidence" value="ECO:0007669"/>
    <property type="project" value="UniProtKB-KW"/>
</dbReference>
<name>R9I700_9BACT</name>
<dbReference type="RefSeq" id="WP_016276940.1">
    <property type="nucleotide sequence ID" value="NZ_CAJUNV010000004.1"/>
</dbReference>
<dbReference type="Proteomes" id="UP000014200">
    <property type="component" value="Unassembled WGS sequence"/>
</dbReference>
<dbReference type="OrthoDB" id="1148709at2"/>
<evidence type="ECO:0000313" key="2">
    <source>
        <dbReference type="EMBL" id="TGY71794.1"/>
    </source>
</evidence>
<dbReference type="GeneID" id="82153340"/>
<reference evidence="1 3" key="1">
    <citation type="submission" date="2013-04" db="EMBL/GenBank/DDBJ databases">
        <title>The Genome Sequence of Bacteroides massiliensis dnLKV3.</title>
        <authorList>
            <consortium name="The Broad Institute Genomics Platform"/>
            <consortium name="The Broad Institute Genome Sequencing Center for Infectious Disease"/>
            <person name="Earl A."/>
            <person name="Xavier R."/>
            <person name="Kuhn K."/>
            <person name="Stappenbeck T."/>
            <person name="Walker B."/>
            <person name="Young S."/>
            <person name="Zeng Q."/>
            <person name="Gargeya S."/>
            <person name="Fitzgerald M."/>
            <person name="Haas B."/>
            <person name="Abouelleil A."/>
            <person name="Allen A.W."/>
            <person name="Alvarado L."/>
            <person name="Arachchi H.M."/>
            <person name="Berlin A.M."/>
            <person name="Chapman S.B."/>
            <person name="Gainer-Dewar J."/>
            <person name="Goldberg J."/>
            <person name="Griggs A."/>
            <person name="Gujja S."/>
            <person name="Hansen M."/>
            <person name="Howarth C."/>
            <person name="Imamovic A."/>
            <person name="Ireland A."/>
            <person name="Larimer J."/>
            <person name="McCowan C."/>
            <person name="Murphy C."/>
            <person name="Pearson M."/>
            <person name="Poon T.W."/>
            <person name="Priest M."/>
            <person name="Roberts A."/>
            <person name="Saif S."/>
            <person name="Shea T."/>
            <person name="Sisk P."/>
            <person name="Sykes S."/>
            <person name="Wortman J."/>
            <person name="Nusbaum C."/>
            <person name="Birren B."/>
        </authorList>
    </citation>
    <scope>NUCLEOTIDE SEQUENCE [LARGE SCALE GENOMIC DNA]</scope>
    <source>
        <strain evidence="3">dnLKV3</strain>
        <strain evidence="1">DnLKV3</strain>
    </source>
</reference>
<comment type="caution">
    <text evidence="1">The sequence shown here is derived from an EMBL/GenBank/DDBJ whole genome shotgun (WGS) entry which is preliminary data.</text>
</comment>
<evidence type="ECO:0000313" key="4">
    <source>
        <dbReference type="Proteomes" id="UP000310760"/>
    </source>
</evidence>
<dbReference type="InterPro" id="IPR043132">
    <property type="entry name" value="BCAT-like_C"/>
</dbReference>
<dbReference type="Gene3D" id="3.30.470.10">
    <property type="match status" value="1"/>
</dbReference>